<dbReference type="AlphaFoldDB" id="A0A0C3LCN6"/>
<keyword evidence="10" id="KW-1185">Reference proteome</keyword>
<name>A0A0C3LCN6_9AGAM</name>
<dbReference type="Proteomes" id="UP000054248">
    <property type="component" value="Unassembled WGS sequence"/>
</dbReference>
<dbReference type="Gene3D" id="3.30.1740.10">
    <property type="entry name" value="Zinc finger, PARP-type"/>
    <property type="match status" value="1"/>
</dbReference>
<dbReference type="InterPro" id="IPR001510">
    <property type="entry name" value="Znf_PARP"/>
</dbReference>
<dbReference type="GO" id="GO:0005634">
    <property type="term" value="C:nucleus"/>
    <property type="evidence" value="ECO:0007669"/>
    <property type="project" value="UniProtKB-SubCell"/>
</dbReference>
<dbReference type="GO" id="GO:0008270">
    <property type="term" value="F:zinc ion binding"/>
    <property type="evidence" value="ECO:0007669"/>
    <property type="project" value="UniProtKB-KW"/>
</dbReference>
<keyword evidence="4" id="KW-0862">Zinc</keyword>
<dbReference type="InterPro" id="IPR036957">
    <property type="entry name" value="Znf_PARP_sf"/>
</dbReference>
<sequence length="298" mass="33008">MEPPVGSDCKAGNLVVPGQLHVEVPNGHSFHSRHLDCLSKEQKKAIRWKHKSATDLSGYESLKPEDKDRVRESIGLNEEVQATSSPRNNDSRPFEKTDGRDKGKEKAPQSDFRDDIPGGSRRHTGSRSISPEDFEWWHDNMPSWDDPEATKPSQGAISWSKEQKREGLNKQDGRRNAQSETRAQRVPQPARASHQANDPNSSEQTSHHDSGNRVPSVPKEGALVMNTPVANLDPPAAPKAEIDPVVIMKLELEDKEAEARLAEAELLLAETRVKVETARRAVVAQKLLMARAGISVPN</sequence>
<feature type="compositionally biased region" description="Basic and acidic residues" evidence="7">
    <location>
        <begin position="89"/>
        <end position="116"/>
    </location>
</feature>
<organism evidence="9 10">
    <name type="scientific">Tulasnella calospora MUT 4182</name>
    <dbReference type="NCBI Taxonomy" id="1051891"/>
    <lineage>
        <taxon>Eukaryota</taxon>
        <taxon>Fungi</taxon>
        <taxon>Dikarya</taxon>
        <taxon>Basidiomycota</taxon>
        <taxon>Agaricomycotina</taxon>
        <taxon>Agaricomycetes</taxon>
        <taxon>Cantharellales</taxon>
        <taxon>Tulasnellaceae</taxon>
        <taxon>Tulasnella</taxon>
    </lineage>
</organism>
<dbReference type="HOGENOM" id="CLU_934448_0_0_1"/>
<protein>
    <recommendedName>
        <fullName evidence="8">PARP-type domain-containing protein</fullName>
    </recommendedName>
</protein>
<comment type="subcellular location">
    <subcellularLocation>
        <location evidence="1">Nucleus</location>
    </subcellularLocation>
</comment>
<dbReference type="OrthoDB" id="429950at2759"/>
<dbReference type="GO" id="GO:0003677">
    <property type="term" value="F:DNA binding"/>
    <property type="evidence" value="ECO:0007669"/>
    <property type="project" value="InterPro"/>
</dbReference>
<evidence type="ECO:0000256" key="5">
    <source>
        <dbReference type="ARBA" id="ARBA00023242"/>
    </source>
</evidence>
<feature type="region of interest" description="Disordered" evidence="7">
    <location>
        <begin position="49"/>
        <end position="219"/>
    </location>
</feature>
<proteinExistence type="predicted"/>
<dbReference type="SUPFAM" id="SSF57716">
    <property type="entry name" value="Glucocorticoid receptor-like (DNA-binding domain)"/>
    <property type="match status" value="1"/>
</dbReference>
<keyword evidence="2" id="KW-0479">Metal-binding</keyword>
<evidence type="ECO:0000256" key="3">
    <source>
        <dbReference type="ARBA" id="ARBA00022771"/>
    </source>
</evidence>
<evidence type="ECO:0000313" key="9">
    <source>
        <dbReference type="EMBL" id="KIO19242.1"/>
    </source>
</evidence>
<gene>
    <name evidence="9" type="ORF">M407DRAFT_31132</name>
</gene>
<evidence type="ECO:0000256" key="2">
    <source>
        <dbReference type="ARBA" id="ARBA00022723"/>
    </source>
</evidence>
<keyword evidence="3" id="KW-0863">Zinc-finger</keyword>
<dbReference type="PROSITE" id="PS50064">
    <property type="entry name" value="ZF_PARP_2"/>
    <property type="match status" value="1"/>
</dbReference>
<feature type="compositionally biased region" description="Basic and acidic residues" evidence="7">
    <location>
        <begin position="161"/>
        <end position="177"/>
    </location>
</feature>
<keyword evidence="5" id="KW-0539">Nucleus</keyword>
<feature type="compositionally biased region" description="Basic and acidic residues" evidence="7">
    <location>
        <begin position="62"/>
        <end position="72"/>
    </location>
</feature>
<evidence type="ECO:0000256" key="6">
    <source>
        <dbReference type="SAM" id="Coils"/>
    </source>
</evidence>
<dbReference type="EMBL" id="KN823233">
    <property type="protein sequence ID" value="KIO19242.1"/>
    <property type="molecule type" value="Genomic_DNA"/>
</dbReference>
<feature type="domain" description="PARP-type" evidence="8">
    <location>
        <begin position="34"/>
        <end position="74"/>
    </location>
</feature>
<keyword evidence="6" id="KW-0175">Coiled coil</keyword>
<evidence type="ECO:0000256" key="7">
    <source>
        <dbReference type="SAM" id="MobiDB-lite"/>
    </source>
</evidence>
<reference evidence="10" key="2">
    <citation type="submission" date="2015-01" db="EMBL/GenBank/DDBJ databases">
        <title>Evolutionary Origins and Diversification of the Mycorrhizal Mutualists.</title>
        <authorList>
            <consortium name="DOE Joint Genome Institute"/>
            <consortium name="Mycorrhizal Genomics Consortium"/>
            <person name="Kohler A."/>
            <person name="Kuo A."/>
            <person name="Nagy L.G."/>
            <person name="Floudas D."/>
            <person name="Copeland A."/>
            <person name="Barry K.W."/>
            <person name="Cichocki N."/>
            <person name="Veneault-Fourrey C."/>
            <person name="LaButti K."/>
            <person name="Lindquist E.A."/>
            <person name="Lipzen A."/>
            <person name="Lundell T."/>
            <person name="Morin E."/>
            <person name="Murat C."/>
            <person name="Riley R."/>
            <person name="Ohm R."/>
            <person name="Sun H."/>
            <person name="Tunlid A."/>
            <person name="Henrissat B."/>
            <person name="Grigoriev I.V."/>
            <person name="Hibbett D.S."/>
            <person name="Martin F."/>
        </authorList>
    </citation>
    <scope>NUCLEOTIDE SEQUENCE [LARGE SCALE GENOMIC DNA]</scope>
    <source>
        <strain evidence="10">MUT 4182</strain>
    </source>
</reference>
<accession>A0A0C3LCN6</accession>
<evidence type="ECO:0000259" key="8">
    <source>
        <dbReference type="PROSITE" id="PS50064"/>
    </source>
</evidence>
<evidence type="ECO:0000256" key="4">
    <source>
        <dbReference type="ARBA" id="ARBA00022833"/>
    </source>
</evidence>
<evidence type="ECO:0000313" key="10">
    <source>
        <dbReference type="Proteomes" id="UP000054248"/>
    </source>
</evidence>
<feature type="compositionally biased region" description="Polar residues" evidence="7">
    <location>
        <begin position="194"/>
        <end position="204"/>
    </location>
</feature>
<feature type="coiled-coil region" evidence="6">
    <location>
        <begin position="245"/>
        <end position="281"/>
    </location>
</feature>
<evidence type="ECO:0000256" key="1">
    <source>
        <dbReference type="ARBA" id="ARBA00004123"/>
    </source>
</evidence>
<reference evidence="9 10" key="1">
    <citation type="submission" date="2014-04" db="EMBL/GenBank/DDBJ databases">
        <authorList>
            <consortium name="DOE Joint Genome Institute"/>
            <person name="Kuo A."/>
            <person name="Girlanda M."/>
            <person name="Perotto S."/>
            <person name="Kohler A."/>
            <person name="Nagy L.G."/>
            <person name="Floudas D."/>
            <person name="Copeland A."/>
            <person name="Barry K.W."/>
            <person name="Cichocki N."/>
            <person name="Veneault-Fourrey C."/>
            <person name="LaButti K."/>
            <person name="Lindquist E.A."/>
            <person name="Lipzen A."/>
            <person name="Lundell T."/>
            <person name="Morin E."/>
            <person name="Murat C."/>
            <person name="Sun H."/>
            <person name="Tunlid A."/>
            <person name="Henrissat B."/>
            <person name="Grigoriev I.V."/>
            <person name="Hibbett D.S."/>
            <person name="Martin F."/>
            <person name="Nordberg H.P."/>
            <person name="Cantor M.N."/>
            <person name="Hua S.X."/>
        </authorList>
    </citation>
    <scope>NUCLEOTIDE SEQUENCE [LARGE SCALE GENOMIC DNA]</scope>
    <source>
        <strain evidence="9 10">MUT 4182</strain>
    </source>
</reference>